<name>A0A0E9V152_ANGAN</name>
<reference evidence="1" key="2">
    <citation type="journal article" date="2015" name="Fish Shellfish Immunol.">
        <title>Early steps in the European eel (Anguilla anguilla)-Vibrio vulnificus interaction in the gills: Role of the RtxA13 toxin.</title>
        <authorList>
            <person name="Callol A."/>
            <person name="Pajuelo D."/>
            <person name="Ebbesson L."/>
            <person name="Teles M."/>
            <person name="MacKenzie S."/>
            <person name="Amaro C."/>
        </authorList>
    </citation>
    <scope>NUCLEOTIDE SEQUENCE</scope>
</reference>
<sequence length="40" mass="4609">MTVQIGTISQLTVRDNKTTVHYNAITFFNRLLSFNTVHIN</sequence>
<protein>
    <submittedName>
        <fullName evidence="1">Uncharacterized protein</fullName>
    </submittedName>
</protein>
<evidence type="ECO:0000313" key="1">
    <source>
        <dbReference type="EMBL" id="JAH70973.1"/>
    </source>
</evidence>
<proteinExistence type="predicted"/>
<dbReference type="EMBL" id="GBXM01037604">
    <property type="protein sequence ID" value="JAH70973.1"/>
    <property type="molecule type" value="Transcribed_RNA"/>
</dbReference>
<reference evidence="1" key="1">
    <citation type="submission" date="2014-11" db="EMBL/GenBank/DDBJ databases">
        <authorList>
            <person name="Amaro Gonzalez C."/>
        </authorList>
    </citation>
    <scope>NUCLEOTIDE SEQUENCE</scope>
</reference>
<accession>A0A0E9V152</accession>
<dbReference type="AlphaFoldDB" id="A0A0E9V152"/>
<organism evidence="1">
    <name type="scientific">Anguilla anguilla</name>
    <name type="common">European freshwater eel</name>
    <name type="synonym">Muraena anguilla</name>
    <dbReference type="NCBI Taxonomy" id="7936"/>
    <lineage>
        <taxon>Eukaryota</taxon>
        <taxon>Metazoa</taxon>
        <taxon>Chordata</taxon>
        <taxon>Craniata</taxon>
        <taxon>Vertebrata</taxon>
        <taxon>Euteleostomi</taxon>
        <taxon>Actinopterygii</taxon>
        <taxon>Neopterygii</taxon>
        <taxon>Teleostei</taxon>
        <taxon>Anguilliformes</taxon>
        <taxon>Anguillidae</taxon>
        <taxon>Anguilla</taxon>
    </lineage>
</organism>